<evidence type="ECO:0000259" key="8">
    <source>
        <dbReference type="PROSITE" id="PS00624"/>
    </source>
</evidence>
<dbReference type="GO" id="GO:0050660">
    <property type="term" value="F:flavin adenine dinucleotide binding"/>
    <property type="evidence" value="ECO:0007669"/>
    <property type="project" value="InterPro"/>
</dbReference>
<dbReference type="Gene3D" id="3.30.560.10">
    <property type="entry name" value="Glucose Oxidase, domain 3"/>
    <property type="match status" value="1"/>
</dbReference>
<dbReference type="SUPFAM" id="SSF54373">
    <property type="entry name" value="FAD-linked reductases, C-terminal domain"/>
    <property type="match status" value="1"/>
</dbReference>
<sequence>MLSPILVVAALVASSLSKVYESVADLPGNLTYDFVIGGNAGLVVANRLTEDPKFSVLVLEAGLSNVEVIDAIVPFFASNLYGTNIYDWNYTTTPQPGLNNRTAGYPRARILGGCSSHNGMFYTRGTAEDWDRYANLTHDDNWSWDNILPYFLKNERWSPPADHHNTKGQFNPSVHSTHGMTSNYLACSRSISITTLANRWLQSTVGDGMRSSSATSYLADKFARRNNFHVLLHAQVSDLVDLNKTNGKPSFDGVRFSQGTSQFTAKARKEIILSAGSVGTPSILMHSGIGDREILGPLGISTVLHLPSVGQNVSDQPMFITSWAVKLNETMDSVAENVTRFNEAFAQWNISHTGPLASFGTRRPGRVPPHIEIFFAPEGSFGLELGETGHFVTVGMIIVSPRSRGSVMINSTSPFDPPLIDPGLLQDDFDISALREAIKRTQQFFSSPVWQDTVIGPILDLENIATAVLNDIIRNETSPGLHMVGSASMSARDATWGVVNPDLLVKGVDGLRIIDASVLPRVPSAHTQAAVYAVAERGADLIKQRWT</sequence>
<dbReference type="InterPro" id="IPR007867">
    <property type="entry name" value="GMC_OxRtase_C"/>
</dbReference>
<evidence type="ECO:0000313" key="10">
    <source>
        <dbReference type="Proteomes" id="UP000620124"/>
    </source>
</evidence>
<evidence type="ECO:0000256" key="5">
    <source>
        <dbReference type="PIRSR" id="PIRSR000137-1"/>
    </source>
</evidence>
<feature type="binding site" evidence="6">
    <location>
        <position position="236"/>
    </location>
    <ligand>
        <name>FAD</name>
        <dbReference type="ChEBI" id="CHEBI:57692"/>
    </ligand>
</feature>
<gene>
    <name evidence="9" type="ORF">MVEN_00135600</name>
</gene>
<dbReference type="InterPro" id="IPR000172">
    <property type="entry name" value="GMC_OxRdtase_N"/>
</dbReference>
<dbReference type="EMBL" id="JACAZI010000002">
    <property type="protein sequence ID" value="KAF7368166.1"/>
    <property type="molecule type" value="Genomic_DNA"/>
</dbReference>
<evidence type="ECO:0000256" key="6">
    <source>
        <dbReference type="PIRSR" id="PIRSR000137-2"/>
    </source>
</evidence>
<keyword evidence="4 6" id="KW-0274">FAD</keyword>
<dbReference type="PIRSF" id="PIRSF000137">
    <property type="entry name" value="Alcohol_oxidase"/>
    <property type="match status" value="1"/>
</dbReference>
<dbReference type="InterPro" id="IPR036188">
    <property type="entry name" value="FAD/NAD-bd_sf"/>
</dbReference>
<dbReference type="Proteomes" id="UP000620124">
    <property type="component" value="Unassembled WGS sequence"/>
</dbReference>
<feature type="active site" description="Proton acceptor" evidence="5">
    <location>
        <position position="526"/>
    </location>
</feature>
<dbReference type="PROSITE" id="PS00624">
    <property type="entry name" value="GMC_OXRED_2"/>
    <property type="match status" value="1"/>
</dbReference>
<dbReference type="SUPFAM" id="SSF51905">
    <property type="entry name" value="FAD/NAD(P)-binding domain"/>
    <property type="match status" value="1"/>
</dbReference>
<dbReference type="Pfam" id="PF05199">
    <property type="entry name" value="GMC_oxred_C"/>
    <property type="match status" value="1"/>
</dbReference>
<comment type="similarity">
    <text evidence="2">Belongs to the GMC oxidoreductase family.</text>
</comment>
<feature type="signal peptide" evidence="7">
    <location>
        <begin position="1"/>
        <end position="17"/>
    </location>
</feature>
<dbReference type="InterPro" id="IPR012132">
    <property type="entry name" value="GMC_OxRdtase"/>
</dbReference>
<organism evidence="9 10">
    <name type="scientific">Mycena venus</name>
    <dbReference type="NCBI Taxonomy" id="2733690"/>
    <lineage>
        <taxon>Eukaryota</taxon>
        <taxon>Fungi</taxon>
        <taxon>Dikarya</taxon>
        <taxon>Basidiomycota</taxon>
        <taxon>Agaricomycotina</taxon>
        <taxon>Agaricomycetes</taxon>
        <taxon>Agaricomycetidae</taxon>
        <taxon>Agaricales</taxon>
        <taxon>Marasmiineae</taxon>
        <taxon>Mycenaceae</taxon>
        <taxon>Mycena</taxon>
    </lineage>
</organism>
<evidence type="ECO:0000256" key="4">
    <source>
        <dbReference type="ARBA" id="ARBA00022827"/>
    </source>
</evidence>
<evidence type="ECO:0000313" key="9">
    <source>
        <dbReference type="EMBL" id="KAF7368166.1"/>
    </source>
</evidence>
<evidence type="ECO:0000256" key="7">
    <source>
        <dbReference type="SAM" id="SignalP"/>
    </source>
</evidence>
<feature type="active site" description="Proton donor" evidence="5">
    <location>
        <position position="482"/>
    </location>
</feature>
<keyword evidence="10" id="KW-1185">Reference proteome</keyword>
<comment type="caution">
    <text evidence="9">The sequence shown here is derived from an EMBL/GenBank/DDBJ whole genome shotgun (WGS) entry which is preliminary data.</text>
</comment>
<evidence type="ECO:0000256" key="1">
    <source>
        <dbReference type="ARBA" id="ARBA00001974"/>
    </source>
</evidence>
<evidence type="ECO:0000256" key="2">
    <source>
        <dbReference type="ARBA" id="ARBA00010790"/>
    </source>
</evidence>
<protein>
    <submittedName>
        <fullName evidence="9">GMC oxidoreductase</fullName>
    </submittedName>
</protein>
<dbReference type="Pfam" id="PF00732">
    <property type="entry name" value="GMC_oxred_N"/>
    <property type="match status" value="1"/>
</dbReference>
<name>A0A8H6Z1I3_9AGAR</name>
<dbReference type="PANTHER" id="PTHR11552">
    <property type="entry name" value="GLUCOSE-METHANOL-CHOLINE GMC OXIDOREDUCTASE"/>
    <property type="match status" value="1"/>
</dbReference>
<evidence type="ECO:0000256" key="3">
    <source>
        <dbReference type="ARBA" id="ARBA00022630"/>
    </source>
</evidence>
<dbReference type="AlphaFoldDB" id="A0A8H6Z1I3"/>
<dbReference type="Gene3D" id="3.50.50.60">
    <property type="entry name" value="FAD/NAD(P)-binding domain"/>
    <property type="match status" value="1"/>
</dbReference>
<keyword evidence="3" id="KW-0285">Flavoprotein</keyword>
<feature type="domain" description="Glucose-methanol-choline oxidoreductase N-terminal" evidence="8">
    <location>
        <begin position="276"/>
        <end position="290"/>
    </location>
</feature>
<dbReference type="GO" id="GO:0016614">
    <property type="term" value="F:oxidoreductase activity, acting on CH-OH group of donors"/>
    <property type="evidence" value="ECO:0007669"/>
    <property type="project" value="InterPro"/>
</dbReference>
<accession>A0A8H6Z1I3</accession>
<proteinExistence type="inferred from homology"/>
<reference evidence="9" key="1">
    <citation type="submission" date="2020-05" db="EMBL/GenBank/DDBJ databases">
        <title>Mycena genomes resolve the evolution of fungal bioluminescence.</title>
        <authorList>
            <person name="Tsai I.J."/>
        </authorList>
    </citation>
    <scope>NUCLEOTIDE SEQUENCE</scope>
    <source>
        <strain evidence="9">CCC161011</strain>
    </source>
</reference>
<dbReference type="OrthoDB" id="269227at2759"/>
<feature type="chain" id="PRO_5034568859" evidence="7">
    <location>
        <begin position="18"/>
        <end position="547"/>
    </location>
</feature>
<comment type="cofactor">
    <cofactor evidence="1 6">
        <name>FAD</name>
        <dbReference type="ChEBI" id="CHEBI:57692"/>
    </cofactor>
</comment>
<keyword evidence="7" id="KW-0732">Signal</keyword>
<dbReference type="PANTHER" id="PTHR11552:SF147">
    <property type="entry name" value="CHOLINE DEHYDROGENASE, MITOCHONDRIAL"/>
    <property type="match status" value="1"/>
</dbReference>